<dbReference type="EMBL" id="CAMXCT010003860">
    <property type="protein sequence ID" value="CAI4006596.1"/>
    <property type="molecule type" value="Genomic_DNA"/>
</dbReference>
<dbReference type="GO" id="GO:0004519">
    <property type="term" value="F:endonuclease activity"/>
    <property type="evidence" value="ECO:0007669"/>
    <property type="project" value="UniProtKB-KW"/>
</dbReference>
<gene>
    <name evidence="1" type="ORF">C1SCF055_LOCUS32226</name>
</gene>
<evidence type="ECO:0000313" key="1">
    <source>
        <dbReference type="EMBL" id="CAI4006596.1"/>
    </source>
</evidence>
<keyword evidence="3" id="KW-0255">Endonuclease</keyword>
<reference evidence="1" key="1">
    <citation type="submission" date="2022-10" db="EMBL/GenBank/DDBJ databases">
        <authorList>
            <person name="Chen Y."/>
            <person name="Dougan E. K."/>
            <person name="Chan C."/>
            <person name="Rhodes N."/>
            <person name="Thang M."/>
        </authorList>
    </citation>
    <scope>NUCLEOTIDE SEQUENCE</scope>
</reference>
<reference evidence="2" key="2">
    <citation type="submission" date="2024-04" db="EMBL/GenBank/DDBJ databases">
        <authorList>
            <person name="Chen Y."/>
            <person name="Shah S."/>
            <person name="Dougan E. K."/>
            <person name="Thang M."/>
            <person name="Chan C."/>
        </authorList>
    </citation>
    <scope>NUCLEOTIDE SEQUENCE [LARGE SCALE GENOMIC DNA]</scope>
</reference>
<protein>
    <submittedName>
        <fullName evidence="3">Endonuclease/exonuclease/phosphatase domain-containing protein</fullName>
    </submittedName>
</protein>
<dbReference type="EMBL" id="CAMXCT020003860">
    <property type="protein sequence ID" value="CAL1159971.1"/>
    <property type="molecule type" value="Genomic_DNA"/>
</dbReference>
<dbReference type="Proteomes" id="UP001152797">
    <property type="component" value="Unassembled WGS sequence"/>
</dbReference>
<keyword evidence="3" id="KW-0378">Hydrolase</keyword>
<dbReference type="EMBL" id="CAMXCT030003860">
    <property type="protein sequence ID" value="CAL4793908.1"/>
    <property type="molecule type" value="Genomic_DNA"/>
</dbReference>
<comment type="caution">
    <text evidence="1">The sequence shown here is derived from an EMBL/GenBank/DDBJ whole genome shotgun (WGS) entry which is preliminary data.</text>
</comment>
<name>A0A9P1GA47_9DINO</name>
<sequence length="284" mass="31024">MNCPNAMVYQVSQGSEAATATTVASNSSGEGSKNAVSLLQEYVQTSKRGYRQPQNRATLQWKFDASSSGSKRLFRARVAFVLDGIPHHVMGGWHPRKKLAQQDTASGCLSLFVGEWGNCLSHPDLPDMPDEALPALQSFCRSYPPICDSTLNGDINWTIERLPSVPASAGAYRALLKIQIFDVPHTFAGCLCRTPDAAKADTASRFLWYLQCPKFENLYDIDLVAVASEKLESPSSQWQLRDNTPQTGQSSECWKGAKGDASLAETCKQIELLLENAESAGECP</sequence>
<proteinExistence type="predicted"/>
<evidence type="ECO:0000313" key="4">
    <source>
        <dbReference type="Proteomes" id="UP001152797"/>
    </source>
</evidence>
<keyword evidence="4" id="KW-1185">Reference proteome</keyword>
<evidence type="ECO:0000313" key="3">
    <source>
        <dbReference type="EMBL" id="CAL4793908.1"/>
    </source>
</evidence>
<keyword evidence="3" id="KW-0540">Nuclease</keyword>
<organism evidence="1">
    <name type="scientific">Cladocopium goreaui</name>
    <dbReference type="NCBI Taxonomy" id="2562237"/>
    <lineage>
        <taxon>Eukaryota</taxon>
        <taxon>Sar</taxon>
        <taxon>Alveolata</taxon>
        <taxon>Dinophyceae</taxon>
        <taxon>Suessiales</taxon>
        <taxon>Symbiodiniaceae</taxon>
        <taxon>Cladocopium</taxon>
    </lineage>
</organism>
<accession>A0A9P1GA47</accession>
<dbReference type="Gene3D" id="3.30.160.20">
    <property type="match status" value="1"/>
</dbReference>
<dbReference type="AlphaFoldDB" id="A0A9P1GA47"/>
<evidence type="ECO:0000313" key="2">
    <source>
        <dbReference type="EMBL" id="CAL1159971.1"/>
    </source>
</evidence>